<gene>
    <name evidence="1" type="ORF">S03H2_41247</name>
</gene>
<accession>X1IH13</accession>
<name>X1IH13_9ZZZZ</name>
<comment type="caution">
    <text evidence="1">The sequence shown here is derived from an EMBL/GenBank/DDBJ whole genome shotgun (WGS) entry which is preliminary data.</text>
</comment>
<evidence type="ECO:0000313" key="1">
    <source>
        <dbReference type="EMBL" id="GAH68520.1"/>
    </source>
</evidence>
<dbReference type="EMBL" id="BARU01025614">
    <property type="protein sequence ID" value="GAH68520.1"/>
    <property type="molecule type" value="Genomic_DNA"/>
</dbReference>
<organism evidence="1">
    <name type="scientific">marine sediment metagenome</name>
    <dbReference type="NCBI Taxonomy" id="412755"/>
    <lineage>
        <taxon>unclassified sequences</taxon>
        <taxon>metagenomes</taxon>
        <taxon>ecological metagenomes</taxon>
    </lineage>
</organism>
<sequence>GGEFEKMPISYSDTTIFQKETIMQMFSEALKKVSETSEIIENILEDFSHTIEGKAATLISMDGLVFGNFTDSETDKALLNNTALIMQTLSNFHNSIGLIREPSITLNFPLNGFTIRGEKLFEYSELNIPVYLWILSENVDLLYEKIDYFKQQLLPLINLFL</sequence>
<dbReference type="AlphaFoldDB" id="X1IH13"/>
<reference evidence="1" key="1">
    <citation type="journal article" date="2014" name="Front. Microbiol.">
        <title>High frequency of phylogenetically diverse reductive dehalogenase-homologous genes in deep subseafloor sedimentary metagenomes.</title>
        <authorList>
            <person name="Kawai M."/>
            <person name="Futagami T."/>
            <person name="Toyoda A."/>
            <person name="Takaki Y."/>
            <person name="Nishi S."/>
            <person name="Hori S."/>
            <person name="Arai W."/>
            <person name="Tsubouchi T."/>
            <person name="Morono Y."/>
            <person name="Uchiyama I."/>
            <person name="Ito T."/>
            <person name="Fujiyama A."/>
            <person name="Inagaki F."/>
            <person name="Takami H."/>
        </authorList>
    </citation>
    <scope>NUCLEOTIDE SEQUENCE</scope>
    <source>
        <strain evidence="1">Expedition CK06-06</strain>
    </source>
</reference>
<evidence type="ECO:0008006" key="2">
    <source>
        <dbReference type="Google" id="ProtNLM"/>
    </source>
</evidence>
<proteinExistence type="predicted"/>
<feature type="non-terminal residue" evidence="1">
    <location>
        <position position="1"/>
    </location>
</feature>
<protein>
    <recommendedName>
        <fullName evidence="2">Roadblock/LAMTOR2 domain-containing protein</fullName>
    </recommendedName>
</protein>